<evidence type="ECO:0000313" key="4">
    <source>
        <dbReference type="Proteomes" id="UP000077202"/>
    </source>
</evidence>
<dbReference type="Gene3D" id="2.60.210.10">
    <property type="entry name" value="Apoptosis, Tumor Necrosis Factor Receptor Associated Protein 2, Chain A"/>
    <property type="match status" value="1"/>
</dbReference>
<dbReference type="PROSITE" id="PS50144">
    <property type="entry name" value="MATH"/>
    <property type="match status" value="1"/>
</dbReference>
<dbReference type="EMBL" id="LVLJ01000455">
    <property type="protein sequence ID" value="OAE34114.1"/>
    <property type="molecule type" value="Genomic_DNA"/>
</dbReference>
<evidence type="ECO:0000256" key="1">
    <source>
        <dbReference type="SAM" id="MobiDB-lite"/>
    </source>
</evidence>
<feature type="region of interest" description="Disordered" evidence="1">
    <location>
        <begin position="1"/>
        <end position="24"/>
    </location>
</feature>
<reference evidence="3" key="1">
    <citation type="submission" date="2016-03" db="EMBL/GenBank/DDBJ databases">
        <title>Mechanisms controlling the formation of the plant cell surface in tip-growing cells are functionally conserved among land plants.</title>
        <authorList>
            <person name="Honkanen S."/>
            <person name="Jones V.A."/>
            <person name="Morieri G."/>
            <person name="Champion C."/>
            <person name="Hetherington A.J."/>
            <person name="Kelly S."/>
            <person name="Saint-Marcoux D."/>
            <person name="Proust H."/>
            <person name="Prescott H."/>
            <person name="Dolan L."/>
        </authorList>
    </citation>
    <scope>NUCLEOTIDE SEQUENCE [LARGE SCALE GENOMIC DNA]</scope>
    <source>
        <tissue evidence="3">Whole gametophyte</tissue>
    </source>
</reference>
<dbReference type="CDD" id="cd00121">
    <property type="entry name" value="MATH"/>
    <property type="match status" value="1"/>
</dbReference>
<gene>
    <name evidence="3" type="ORF">AXG93_2891s1390</name>
</gene>
<dbReference type="Proteomes" id="UP000077202">
    <property type="component" value="Unassembled WGS sequence"/>
</dbReference>
<name>A0A176WML8_MARPO</name>
<feature type="compositionally biased region" description="Gly residues" evidence="1">
    <location>
        <begin position="1"/>
        <end position="21"/>
    </location>
</feature>
<dbReference type="SUPFAM" id="SSF49599">
    <property type="entry name" value="TRAF domain-like"/>
    <property type="match status" value="1"/>
</dbReference>
<dbReference type="InterPro" id="IPR045005">
    <property type="entry name" value="BPM1-6"/>
</dbReference>
<dbReference type="PANTHER" id="PTHR26379">
    <property type="entry name" value="BTB/POZ AND MATH DOMAIN-CONTAINING PROTEIN 1"/>
    <property type="match status" value="1"/>
</dbReference>
<proteinExistence type="predicted"/>
<dbReference type="InterPro" id="IPR002083">
    <property type="entry name" value="MATH/TRAF_dom"/>
</dbReference>
<evidence type="ECO:0000259" key="2">
    <source>
        <dbReference type="PROSITE" id="PS50144"/>
    </source>
</evidence>
<evidence type="ECO:0000313" key="3">
    <source>
        <dbReference type="EMBL" id="OAE34114.1"/>
    </source>
</evidence>
<sequence length="291" mass="31459">MELQDGGGDAVGGGAGAGAGGDPEAAGARSEARFEVVVGSHQFTVYGYSLAKGIGVGKYIASDSFRVAGHEWAIYFYPDGKNREDETQYVSVFIARLSDGADVRALFELTLLDQTEKKKHKVHSHFERKMEHGPYNLKYRGSMWGYNHFYRRTSLEKSEYLSDDKLAFTCKVGVVVSSSPIGPKFSSAVQEQETILPRHHKRRSSGGGSTDGSSESSGIDNLPIQIVVRDRVKAELGPGSSNPGKAGGSNCGHSSGVLISFPPCCPLTLHGVDEMSSELHQLRDIVYRVLS</sequence>
<dbReference type="GO" id="GO:0016567">
    <property type="term" value="P:protein ubiquitination"/>
    <property type="evidence" value="ECO:0007669"/>
    <property type="project" value="InterPro"/>
</dbReference>
<keyword evidence="4" id="KW-1185">Reference proteome</keyword>
<feature type="domain" description="MATH" evidence="2">
    <location>
        <begin position="38"/>
        <end position="172"/>
    </location>
</feature>
<organism evidence="3 4">
    <name type="scientific">Marchantia polymorpha subsp. ruderalis</name>
    <dbReference type="NCBI Taxonomy" id="1480154"/>
    <lineage>
        <taxon>Eukaryota</taxon>
        <taxon>Viridiplantae</taxon>
        <taxon>Streptophyta</taxon>
        <taxon>Embryophyta</taxon>
        <taxon>Marchantiophyta</taxon>
        <taxon>Marchantiopsida</taxon>
        <taxon>Marchantiidae</taxon>
        <taxon>Marchantiales</taxon>
        <taxon>Marchantiaceae</taxon>
        <taxon>Marchantia</taxon>
    </lineage>
</organism>
<dbReference type="Pfam" id="PF22486">
    <property type="entry name" value="MATH_2"/>
    <property type="match status" value="1"/>
</dbReference>
<protein>
    <recommendedName>
        <fullName evidence="2">MATH domain-containing protein</fullName>
    </recommendedName>
</protein>
<dbReference type="InterPro" id="IPR008974">
    <property type="entry name" value="TRAF-like"/>
</dbReference>
<dbReference type="AlphaFoldDB" id="A0A176WML8"/>
<dbReference type="SMART" id="SM00061">
    <property type="entry name" value="MATH"/>
    <property type="match status" value="1"/>
</dbReference>
<accession>A0A176WML8</accession>
<feature type="region of interest" description="Disordered" evidence="1">
    <location>
        <begin position="187"/>
        <end position="220"/>
    </location>
</feature>
<dbReference type="PANTHER" id="PTHR26379:SF187">
    <property type="entry name" value="OS07G0655300 PROTEIN"/>
    <property type="match status" value="1"/>
</dbReference>
<comment type="caution">
    <text evidence="3">The sequence shown here is derived from an EMBL/GenBank/DDBJ whole genome shotgun (WGS) entry which is preliminary data.</text>
</comment>